<proteinExistence type="predicted"/>
<dbReference type="Proteomes" id="UP000270924">
    <property type="component" value="Unassembled WGS sequence"/>
</dbReference>
<keyword evidence="3" id="KW-1185">Reference proteome</keyword>
<feature type="non-terminal residue" evidence="2">
    <location>
        <position position="67"/>
    </location>
</feature>
<evidence type="ECO:0000313" key="3">
    <source>
        <dbReference type="Proteomes" id="UP000270924"/>
    </source>
</evidence>
<evidence type="ECO:0000256" key="1">
    <source>
        <dbReference type="SAM" id="MobiDB-lite"/>
    </source>
</evidence>
<feature type="compositionally biased region" description="Acidic residues" evidence="1">
    <location>
        <begin position="58"/>
        <end position="67"/>
    </location>
</feature>
<dbReference type="OrthoDB" id="5823832at2759"/>
<dbReference type="InParanoid" id="A0A3P7ELQ0"/>
<protein>
    <submittedName>
        <fullName evidence="2">Uncharacterized protein</fullName>
    </submittedName>
</protein>
<dbReference type="EMBL" id="UYWW01010174">
    <property type="protein sequence ID" value="VDM17504.1"/>
    <property type="molecule type" value="Genomic_DNA"/>
</dbReference>
<feature type="region of interest" description="Disordered" evidence="1">
    <location>
        <begin position="46"/>
        <end position="67"/>
    </location>
</feature>
<evidence type="ECO:0000313" key="2">
    <source>
        <dbReference type="EMBL" id="VDM17504.1"/>
    </source>
</evidence>
<gene>
    <name evidence="2" type="ORF">WBA_LOCUS9765</name>
</gene>
<name>A0A3P7ELQ0_WUCBA</name>
<sequence>MINDNRIIQIQPRNAPVLLIAVENVDEWHYVLCKVAFPDQFASIGTHPSSSLSTNSNDNDEYDVPWD</sequence>
<accession>A0A3P7ELQ0</accession>
<organism evidence="2 3">
    <name type="scientific">Wuchereria bancrofti</name>
    <dbReference type="NCBI Taxonomy" id="6293"/>
    <lineage>
        <taxon>Eukaryota</taxon>
        <taxon>Metazoa</taxon>
        <taxon>Ecdysozoa</taxon>
        <taxon>Nematoda</taxon>
        <taxon>Chromadorea</taxon>
        <taxon>Rhabditida</taxon>
        <taxon>Spirurina</taxon>
        <taxon>Spiruromorpha</taxon>
        <taxon>Filarioidea</taxon>
        <taxon>Onchocercidae</taxon>
        <taxon>Wuchereria</taxon>
    </lineage>
</organism>
<dbReference type="AlphaFoldDB" id="A0A3P7ELQ0"/>
<reference evidence="2 3" key="1">
    <citation type="submission" date="2018-11" db="EMBL/GenBank/DDBJ databases">
        <authorList>
            <consortium name="Pathogen Informatics"/>
        </authorList>
    </citation>
    <scope>NUCLEOTIDE SEQUENCE [LARGE SCALE GENOMIC DNA]</scope>
</reference>